<feature type="region of interest" description="Disordered" evidence="1">
    <location>
        <begin position="377"/>
        <end position="467"/>
    </location>
</feature>
<feature type="region of interest" description="Disordered" evidence="1">
    <location>
        <begin position="165"/>
        <end position="187"/>
    </location>
</feature>
<proteinExistence type="predicted"/>
<feature type="region of interest" description="Disordered" evidence="1">
    <location>
        <begin position="13"/>
        <end position="45"/>
    </location>
</feature>
<feature type="compositionally biased region" description="Low complexity" evidence="1">
    <location>
        <begin position="338"/>
        <end position="347"/>
    </location>
</feature>
<dbReference type="AlphaFoldDB" id="A0A1E1KH80"/>
<evidence type="ECO:0000256" key="1">
    <source>
        <dbReference type="SAM" id="MobiDB-lite"/>
    </source>
</evidence>
<feature type="compositionally biased region" description="Polar residues" evidence="1">
    <location>
        <begin position="401"/>
        <end position="437"/>
    </location>
</feature>
<accession>A0A1E1KH80</accession>
<dbReference type="Proteomes" id="UP000178129">
    <property type="component" value="Unassembled WGS sequence"/>
</dbReference>
<keyword evidence="3" id="KW-1185">Reference proteome</keyword>
<dbReference type="EMBL" id="FJUW01000013">
    <property type="protein sequence ID" value="CZS97408.1"/>
    <property type="molecule type" value="Genomic_DNA"/>
</dbReference>
<comment type="caution">
    <text evidence="2">The sequence shown here is derived from an EMBL/GenBank/DDBJ whole genome shotgun (WGS) entry which is preliminary data.</text>
</comment>
<organism evidence="2 3">
    <name type="scientific">Rhynchosporium graminicola</name>
    <dbReference type="NCBI Taxonomy" id="2792576"/>
    <lineage>
        <taxon>Eukaryota</taxon>
        <taxon>Fungi</taxon>
        <taxon>Dikarya</taxon>
        <taxon>Ascomycota</taxon>
        <taxon>Pezizomycotina</taxon>
        <taxon>Leotiomycetes</taxon>
        <taxon>Helotiales</taxon>
        <taxon>Ploettnerulaceae</taxon>
        <taxon>Rhynchosporium</taxon>
    </lineage>
</organism>
<dbReference type="STRING" id="914237.A0A1E1KH80"/>
<gene>
    <name evidence="2" type="ORF">RCO7_00248</name>
</gene>
<feature type="region of interest" description="Disordered" evidence="1">
    <location>
        <begin position="262"/>
        <end position="300"/>
    </location>
</feature>
<feature type="compositionally biased region" description="Polar residues" evidence="1">
    <location>
        <begin position="16"/>
        <end position="45"/>
    </location>
</feature>
<feature type="compositionally biased region" description="Pro residues" evidence="1">
    <location>
        <begin position="173"/>
        <end position="184"/>
    </location>
</feature>
<name>A0A1E1KH80_9HELO</name>
<evidence type="ECO:0000313" key="2">
    <source>
        <dbReference type="EMBL" id="CZS97408.1"/>
    </source>
</evidence>
<protein>
    <submittedName>
        <fullName evidence="2">Uncharacterized protein</fullName>
    </submittedName>
</protein>
<evidence type="ECO:0000313" key="3">
    <source>
        <dbReference type="Proteomes" id="UP000178129"/>
    </source>
</evidence>
<feature type="region of interest" description="Disordered" evidence="1">
    <location>
        <begin position="320"/>
        <end position="363"/>
    </location>
</feature>
<reference evidence="3" key="1">
    <citation type="submission" date="2016-03" db="EMBL/GenBank/DDBJ databases">
        <authorList>
            <person name="Ploux O."/>
        </authorList>
    </citation>
    <scope>NUCLEOTIDE SEQUENCE [LARGE SCALE GENOMIC DNA]</scope>
    <source>
        <strain evidence="3">UK7</strain>
    </source>
</reference>
<sequence length="516" mass="56230">MANQAIKKYMPAMVTVTDQGPPSPRRSTISAYPSPSSQRKNGDNGQCTHLTTTRLYTTDFRCAFCFRLGSFGWVYRCTQDRELLLDEDIQHGLVEKLDKFCESLPKSTFPHKRSAAARIDKLSFLDEISDEAMRSYTPEQLKIILAQRADVLDQAAQPEYPSFPESFYQDRPLPTPHPHPPPSLPGLFLSPTNDNGLKSWFPLQGGECQFKCCHVCRPSLRERSYLSLNGIADGDIPSTSIMGFGFHLTGQRPVGLVKHVQNLGLRPNPPPPAPYTQQENTQEHHSKPSSPNTSASKKRTMRPALSIGLGILEQETVHPSVSPDYTKSSTPLTPPTPTFSALPSTTTISGTGMPGTTLHPTTPILGSFEQQALASLPDSGKTNRRHSYSPTPSPSIGLGSVFTSLANVTPRQQSAASGQFPNGDTLTTIPLTPNIAASTRPKTETEEATTAEHTSGSTPETVEQKDVKTSTNYHTAMETNELIQGEFGSAPLEVKNGIAVTEESVSLHVADFITQF</sequence>
<dbReference type="InParanoid" id="A0A1E1KH80"/>